<feature type="transmembrane region" description="Helical" evidence="2">
    <location>
        <begin position="194"/>
        <end position="217"/>
    </location>
</feature>
<dbReference type="Proteomes" id="UP000753908">
    <property type="component" value="Unassembled WGS sequence"/>
</dbReference>
<sequence>MSQNTPVESSRPSINPTLQAALGSFDVQLEEELARYRRQRSGRPITPTRGLGRNQSRKPIELIPVDKGGEQTPPLPASRRLPPSQLMPFPLTLGNQTPDAAPPKETQDEPIAQQNANSQQTTPQNASSLTTEGSANEQLTPPREPADIEGDLANFAAEPAQPEDYLESSEQLLRSLGEEEADIHQPRKRFTDRLLTPLGVGSVLLLLLSSATVAYIITNPSTLGILGFNKSAEKKTATIAQSPTQTTVTNSEVAKETPLVKGPDLASDEFVDVNISNLSQLEASPPPTPSAAPIPPLPDLPSPVTTPVAPSAVPSPVPPRRSSDLSSTLLPPAAQSGVVPPPLSVVPVPTSPTSVPQARTQSSVAPASPSVTQQPEASPSQVQVAANATPSKDNYYYVLLNDGSESALQQARTIVPDAYTRDFPQGTRVQMGAFKVEAEAKSLIAQLQQQGISASIYRP</sequence>
<evidence type="ECO:0000256" key="1">
    <source>
        <dbReference type="SAM" id="MobiDB-lite"/>
    </source>
</evidence>
<feature type="region of interest" description="Disordered" evidence="1">
    <location>
        <begin position="280"/>
        <end position="381"/>
    </location>
</feature>
<comment type="caution">
    <text evidence="4">The sequence shown here is derived from an EMBL/GenBank/DDBJ whole genome shotgun (WGS) entry which is preliminary data.</text>
</comment>
<feature type="compositionally biased region" description="Low complexity" evidence="1">
    <location>
        <begin position="345"/>
        <end position="356"/>
    </location>
</feature>
<evidence type="ECO:0000259" key="3">
    <source>
        <dbReference type="PROSITE" id="PS51724"/>
    </source>
</evidence>
<dbReference type="AlphaFoldDB" id="A0A951PMC2"/>
<dbReference type="Pfam" id="PF05036">
    <property type="entry name" value="SPOR"/>
    <property type="match status" value="1"/>
</dbReference>
<feature type="region of interest" description="Disordered" evidence="1">
    <location>
        <begin position="241"/>
        <end position="261"/>
    </location>
</feature>
<gene>
    <name evidence="4" type="ORF">KME25_16145</name>
</gene>
<keyword evidence="2" id="KW-1133">Transmembrane helix</keyword>
<dbReference type="GO" id="GO:0042834">
    <property type="term" value="F:peptidoglycan binding"/>
    <property type="evidence" value="ECO:0007669"/>
    <property type="project" value="InterPro"/>
</dbReference>
<dbReference type="EMBL" id="JAHHIF010000019">
    <property type="protein sequence ID" value="MBW4545958.1"/>
    <property type="molecule type" value="Genomic_DNA"/>
</dbReference>
<feature type="domain" description="SPOR" evidence="3">
    <location>
        <begin position="421"/>
        <end position="459"/>
    </location>
</feature>
<keyword evidence="2" id="KW-0812">Transmembrane</keyword>
<name>A0A951PMC2_9CYAN</name>
<feature type="compositionally biased region" description="Polar residues" evidence="1">
    <location>
        <begin position="112"/>
        <end position="139"/>
    </location>
</feature>
<keyword evidence="2" id="KW-0472">Membrane</keyword>
<protein>
    <submittedName>
        <fullName evidence="4">SPOR domain-containing protein</fullName>
    </submittedName>
</protein>
<reference evidence="4" key="1">
    <citation type="submission" date="2021-05" db="EMBL/GenBank/DDBJ databases">
        <authorList>
            <person name="Pietrasiak N."/>
            <person name="Ward R."/>
            <person name="Stajich J.E."/>
            <person name="Kurbessoian T."/>
        </authorList>
    </citation>
    <scope>NUCLEOTIDE SEQUENCE</scope>
    <source>
        <strain evidence="4">CPER-KK1</strain>
    </source>
</reference>
<dbReference type="InterPro" id="IPR007730">
    <property type="entry name" value="SPOR-like_dom"/>
</dbReference>
<feature type="region of interest" description="Disordered" evidence="1">
    <location>
        <begin position="36"/>
        <end position="147"/>
    </location>
</feature>
<feature type="compositionally biased region" description="Polar residues" evidence="1">
    <location>
        <begin position="357"/>
        <end position="381"/>
    </location>
</feature>
<feature type="compositionally biased region" description="Pro residues" evidence="1">
    <location>
        <begin position="284"/>
        <end position="301"/>
    </location>
</feature>
<accession>A0A951PMC2</accession>
<reference evidence="4" key="2">
    <citation type="journal article" date="2022" name="Microbiol. Resour. Announc.">
        <title>Metagenome Sequencing to Explore Phylogenomics of Terrestrial Cyanobacteria.</title>
        <authorList>
            <person name="Ward R.D."/>
            <person name="Stajich J.E."/>
            <person name="Johansen J.R."/>
            <person name="Huntemann M."/>
            <person name="Clum A."/>
            <person name="Foster B."/>
            <person name="Foster B."/>
            <person name="Roux S."/>
            <person name="Palaniappan K."/>
            <person name="Varghese N."/>
            <person name="Mukherjee S."/>
            <person name="Reddy T.B.K."/>
            <person name="Daum C."/>
            <person name="Copeland A."/>
            <person name="Chen I.A."/>
            <person name="Ivanova N.N."/>
            <person name="Kyrpides N.C."/>
            <person name="Shapiro N."/>
            <person name="Eloe-Fadrosh E.A."/>
            <person name="Pietrasiak N."/>
        </authorList>
    </citation>
    <scope>NUCLEOTIDE SEQUENCE</scope>
    <source>
        <strain evidence="4">CPER-KK1</strain>
    </source>
</reference>
<evidence type="ECO:0000313" key="5">
    <source>
        <dbReference type="Proteomes" id="UP000753908"/>
    </source>
</evidence>
<feature type="compositionally biased region" description="Polar residues" evidence="1">
    <location>
        <begin position="241"/>
        <end position="252"/>
    </location>
</feature>
<evidence type="ECO:0000313" key="4">
    <source>
        <dbReference type="EMBL" id="MBW4545958.1"/>
    </source>
</evidence>
<dbReference type="PROSITE" id="PS51724">
    <property type="entry name" value="SPOR"/>
    <property type="match status" value="1"/>
</dbReference>
<organism evidence="4 5">
    <name type="scientific">Symplocastrum torsivum CPER-KK1</name>
    <dbReference type="NCBI Taxonomy" id="450513"/>
    <lineage>
        <taxon>Bacteria</taxon>
        <taxon>Bacillati</taxon>
        <taxon>Cyanobacteriota</taxon>
        <taxon>Cyanophyceae</taxon>
        <taxon>Oscillatoriophycideae</taxon>
        <taxon>Oscillatoriales</taxon>
        <taxon>Microcoleaceae</taxon>
        <taxon>Symplocastrum</taxon>
    </lineage>
</organism>
<feature type="compositionally biased region" description="Low complexity" evidence="1">
    <location>
        <begin position="302"/>
        <end position="312"/>
    </location>
</feature>
<proteinExistence type="predicted"/>
<evidence type="ECO:0000256" key="2">
    <source>
        <dbReference type="SAM" id="Phobius"/>
    </source>
</evidence>